<dbReference type="EMBL" id="KL198063">
    <property type="protein sequence ID" value="KDQ10891.1"/>
    <property type="molecule type" value="Genomic_DNA"/>
</dbReference>
<keyword evidence="3" id="KW-1185">Reference proteome</keyword>
<name>A0A067MH73_BOTB1</name>
<sequence>MGGGVSEGNRWRARKDGVGEPQPGCPFTRVQERALEVPPFLLGEQAGGLGHLTRGGLKSRGECDRDVSIANERTEALEGQEEDESLAARLVRLRKAAAERHMAYERFKADNGLGTLSILVLPVVPEAAVMIEEDVERASVEVEQVEVSMKAVEVEATEEAEMGMTAGDVEVSAEGIVMEAKAAEDATDIVVEAEMVEVETAAKIEVESDTVPQKRNGPLRKIAKVIGKQVRKLKLKVDLARLGAALKRI</sequence>
<gene>
    <name evidence="2" type="ORF">BOTBODRAFT_177776</name>
</gene>
<dbReference type="HOGENOM" id="CLU_1115603_0_0_1"/>
<accession>A0A067MH73</accession>
<reference evidence="3" key="1">
    <citation type="journal article" date="2014" name="Proc. Natl. Acad. Sci. U.S.A.">
        <title>Extensive sampling of basidiomycete genomes demonstrates inadequacy of the white-rot/brown-rot paradigm for wood decay fungi.</title>
        <authorList>
            <person name="Riley R."/>
            <person name="Salamov A.A."/>
            <person name="Brown D.W."/>
            <person name="Nagy L.G."/>
            <person name="Floudas D."/>
            <person name="Held B.W."/>
            <person name="Levasseur A."/>
            <person name="Lombard V."/>
            <person name="Morin E."/>
            <person name="Otillar R."/>
            <person name="Lindquist E.A."/>
            <person name="Sun H."/>
            <person name="LaButti K.M."/>
            <person name="Schmutz J."/>
            <person name="Jabbour D."/>
            <person name="Luo H."/>
            <person name="Baker S.E."/>
            <person name="Pisabarro A.G."/>
            <person name="Walton J.D."/>
            <person name="Blanchette R.A."/>
            <person name="Henrissat B."/>
            <person name="Martin F."/>
            <person name="Cullen D."/>
            <person name="Hibbett D.S."/>
            <person name="Grigoriev I.V."/>
        </authorList>
    </citation>
    <scope>NUCLEOTIDE SEQUENCE [LARGE SCALE GENOMIC DNA]</scope>
    <source>
        <strain evidence="3">FD-172 SS1</strain>
    </source>
</reference>
<evidence type="ECO:0000256" key="1">
    <source>
        <dbReference type="SAM" id="MobiDB-lite"/>
    </source>
</evidence>
<dbReference type="AlphaFoldDB" id="A0A067MH73"/>
<evidence type="ECO:0000313" key="3">
    <source>
        <dbReference type="Proteomes" id="UP000027195"/>
    </source>
</evidence>
<evidence type="ECO:0000313" key="2">
    <source>
        <dbReference type="EMBL" id="KDQ10891.1"/>
    </source>
</evidence>
<feature type="region of interest" description="Disordered" evidence="1">
    <location>
        <begin position="1"/>
        <end position="26"/>
    </location>
</feature>
<dbReference type="Proteomes" id="UP000027195">
    <property type="component" value="Unassembled WGS sequence"/>
</dbReference>
<proteinExistence type="predicted"/>
<protein>
    <submittedName>
        <fullName evidence="2">Uncharacterized protein</fullName>
    </submittedName>
</protein>
<dbReference type="InParanoid" id="A0A067MH73"/>
<organism evidence="2 3">
    <name type="scientific">Botryobasidium botryosum (strain FD-172 SS1)</name>
    <dbReference type="NCBI Taxonomy" id="930990"/>
    <lineage>
        <taxon>Eukaryota</taxon>
        <taxon>Fungi</taxon>
        <taxon>Dikarya</taxon>
        <taxon>Basidiomycota</taxon>
        <taxon>Agaricomycotina</taxon>
        <taxon>Agaricomycetes</taxon>
        <taxon>Cantharellales</taxon>
        <taxon>Botryobasidiaceae</taxon>
        <taxon>Botryobasidium</taxon>
    </lineage>
</organism>